<reference evidence="1" key="1">
    <citation type="submission" date="2006-05" db="EMBL/GenBank/DDBJ databases">
        <title>Complete sequence of chromosome 1 of Burkholderia cenocepacia AU 1054.</title>
        <authorList>
            <consortium name="US DOE Joint Genome Institute"/>
            <person name="Copeland A."/>
            <person name="Lucas S."/>
            <person name="Lapidus A."/>
            <person name="Barry K."/>
            <person name="Detter J.C."/>
            <person name="Glavina del Rio T."/>
            <person name="Hammon N."/>
            <person name="Israni S."/>
            <person name="Dalin E."/>
            <person name="Tice H."/>
            <person name="Pitluck S."/>
            <person name="Chain P."/>
            <person name="Malfatti S."/>
            <person name="Shin M."/>
            <person name="Vergez L."/>
            <person name="Schmutz J."/>
            <person name="Larimer F."/>
            <person name="Land M."/>
            <person name="Hauser L."/>
            <person name="Kyrpides N."/>
            <person name="Lykidis A."/>
            <person name="LiPuma J.J."/>
            <person name="Konstantinidis K."/>
            <person name="Tiedje J.M."/>
            <person name="Richardson P."/>
        </authorList>
    </citation>
    <scope>NUCLEOTIDE SEQUENCE [LARGE SCALE GENOMIC DNA]</scope>
    <source>
        <strain evidence="1">AU 1054</strain>
    </source>
</reference>
<dbReference type="SMR" id="A0A0H2XUD8"/>
<dbReference type="EMBL" id="CP000378">
    <property type="protein sequence ID" value="ABF77810.1"/>
    <property type="molecule type" value="Genomic_DNA"/>
</dbReference>
<dbReference type="AlphaFoldDB" id="A0A0H2XUD8"/>
<proteinExistence type="predicted"/>
<protein>
    <submittedName>
        <fullName evidence="1">SpoVT/AbrB-like protein</fullName>
    </submittedName>
</protein>
<sequence>MRTTRVFWNGSAQVVQIPADLAYERSDIELEIKRVGDEIRIRPVRRPLTHVLEKFAQFGPNFMAEGHGDQEQAERTDG</sequence>
<dbReference type="Gene3D" id="2.10.260.10">
    <property type="match status" value="1"/>
</dbReference>
<dbReference type="SUPFAM" id="SSF89447">
    <property type="entry name" value="AbrB/MazE/MraZ-like"/>
    <property type="match status" value="1"/>
</dbReference>
<name>A0A0H2XUD8_BURO1</name>
<gene>
    <name evidence="1" type="ordered locus">Bcen_2914</name>
</gene>
<accession>A0A0H2XUD8</accession>
<dbReference type="InterPro" id="IPR037914">
    <property type="entry name" value="SpoVT-AbrB_sf"/>
</dbReference>
<organism evidence="1">
    <name type="scientific">Burkholderia orbicola (strain AU 1054)</name>
    <dbReference type="NCBI Taxonomy" id="331271"/>
    <lineage>
        <taxon>Bacteria</taxon>
        <taxon>Pseudomonadati</taxon>
        <taxon>Pseudomonadota</taxon>
        <taxon>Betaproteobacteria</taxon>
        <taxon>Burkholderiales</taxon>
        <taxon>Burkholderiaceae</taxon>
        <taxon>Burkholderia</taxon>
        <taxon>Burkholderia cepacia complex</taxon>
        <taxon>Burkholderia orbicola</taxon>
    </lineage>
</organism>
<dbReference type="HOGENOM" id="CLU_162018_2_0_4"/>
<evidence type="ECO:0000313" key="1">
    <source>
        <dbReference type="EMBL" id="ABF77810.1"/>
    </source>
</evidence>